<gene>
    <name evidence="10" type="ORF">C7212DRAFT_181111</name>
</gene>
<evidence type="ECO:0000256" key="6">
    <source>
        <dbReference type="ARBA" id="ARBA00022694"/>
    </source>
</evidence>
<dbReference type="STRING" id="42249.A0A317STT7"/>
<evidence type="ECO:0000259" key="9">
    <source>
        <dbReference type="Pfam" id="PF08704"/>
    </source>
</evidence>
<evidence type="ECO:0000313" key="11">
    <source>
        <dbReference type="Proteomes" id="UP000246991"/>
    </source>
</evidence>
<dbReference type="GO" id="GO:0030488">
    <property type="term" value="P:tRNA methylation"/>
    <property type="evidence" value="ECO:0007669"/>
    <property type="project" value="InterPro"/>
</dbReference>
<dbReference type="GO" id="GO:0005739">
    <property type="term" value="C:mitochondrion"/>
    <property type="evidence" value="ECO:0007669"/>
    <property type="project" value="TreeGrafter"/>
</dbReference>
<feature type="non-terminal residue" evidence="10">
    <location>
        <position position="1"/>
    </location>
</feature>
<keyword evidence="5" id="KW-0949">S-adenosyl-L-methionine</keyword>
<evidence type="ECO:0000256" key="5">
    <source>
        <dbReference type="ARBA" id="ARBA00022691"/>
    </source>
</evidence>
<dbReference type="AlphaFoldDB" id="A0A317STT7"/>
<dbReference type="InterPro" id="IPR029063">
    <property type="entry name" value="SAM-dependent_MTases_sf"/>
</dbReference>
<dbReference type="OrthoDB" id="5585464at2759"/>
<keyword evidence="6" id="KW-0819">tRNA processing</keyword>
<name>A0A317STT7_9PEZI</name>
<feature type="domain" description="tRNA (adenine(58)-N(1))-methyltransferase catalytic subunit TRM61 C-terminal" evidence="9">
    <location>
        <begin position="155"/>
        <end position="283"/>
    </location>
</feature>
<accession>A0A317STT7</accession>
<organism evidence="10 11">
    <name type="scientific">Tuber magnatum</name>
    <name type="common">white Piedmont truffle</name>
    <dbReference type="NCBI Taxonomy" id="42249"/>
    <lineage>
        <taxon>Eukaryota</taxon>
        <taxon>Fungi</taxon>
        <taxon>Dikarya</taxon>
        <taxon>Ascomycota</taxon>
        <taxon>Pezizomycotina</taxon>
        <taxon>Pezizomycetes</taxon>
        <taxon>Pezizales</taxon>
        <taxon>Tuberaceae</taxon>
        <taxon>Tuber</taxon>
    </lineage>
</organism>
<dbReference type="Gene3D" id="3.40.50.150">
    <property type="entry name" value="Vaccinia Virus protein VP39"/>
    <property type="match status" value="1"/>
</dbReference>
<dbReference type="SUPFAM" id="SSF53335">
    <property type="entry name" value="S-adenosyl-L-methionine-dependent methyltransferases"/>
    <property type="match status" value="1"/>
</dbReference>
<dbReference type="EC" id="2.1.1.220" evidence="1"/>
<comment type="caution">
    <text evidence="10">The sequence shown here is derived from an EMBL/GenBank/DDBJ whole genome shotgun (WGS) entry which is preliminary data.</text>
</comment>
<dbReference type="PROSITE" id="PS51620">
    <property type="entry name" value="SAM_TRM61"/>
    <property type="match status" value="1"/>
</dbReference>
<keyword evidence="11" id="KW-1185">Reference proteome</keyword>
<keyword evidence="3 10" id="KW-0489">Methyltransferase</keyword>
<dbReference type="InterPro" id="IPR014816">
    <property type="entry name" value="tRNA_MeTrfase_Gcd14"/>
</dbReference>
<evidence type="ECO:0000256" key="7">
    <source>
        <dbReference type="ARBA" id="ARBA00033309"/>
    </source>
</evidence>
<dbReference type="Proteomes" id="UP000246991">
    <property type="component" value="Unassembled WGS sequence"/>
</dbReference>
<proteinExistence type="predicted"/>
<feature type="compositionally biased region" description="Acidic residues" evidence="8">
    <location>
        <begin position="321"/>
        <end position="331"/>
    </location>
</feature>
<dbReference type="PANTHER" id="PTHR12133:SF1">
    <property type="entry name" value="TRNA (ADENINE(58)-N(1))-METHYLTRANSFERASE, MITOCHONDRIAL"/>
    <property type="match status" value="1"/>
</dbReference>
<evidence type="ECO:0000313" key="10">
    <source>
        <dbReference type="EMBL" id="PWW77180.1"/>
    </source>
</evidence>
<dbReference type="InterPro" id="IPR049470">
    <property type="entry name" value="TRM61_C"/>
</dbReference>
<dbReference type="Pfam" id="PF08704">
    <property type="entry name" value="GCD14"/>
    <property type="match status" value="1"/>
</dbReference>
<feature type="region of interest" description="Disordered" evidence="8">
    <location>
        <begin position="316"/>
        <end position="367"/>
    </location>
</feature>
<evidence type="ECO:0000256" key="8">
    <source>
        <dbReference type="SAM" id="MobiDB-lite"/>
    </source>
</evidence>
<sequence>GAEGFNSIDMQNMFRPRLLSTLNSSLRRWSSASSSQSVFVENDIALLRPCVDPTRTYLTHPLTPGKTCETYRGSISHSDIIGKRPRDVVATRKGVKFRIAFPTLEEYIVSVRRLVTPVYPIDAATIVSLLDIHVTPGADDDGDGSSRDSKEEPVEVLEAGTGHGSLTLFLSRALSPCASALLHTMDVSARHSAHAQKVLSDFRRGIYLRNVRFHVCDPGTWCREQLSLRDGKPFLTHAVLDLPGPEEHLFDVMHCLRPDGVVGVWCPSVSQITVAVARIKGSGLFCERVLEFPGGTGVGAGLRAWDVRPAIVRARAKKAEEEDARESEGEEGVTPGGESTSPVSAAPKQTPPPPPPEPVPLTPAPEAFVCRPTVGDRLVGGGFFAMFRRKADD</sequence>
<reference evidence="10 11" key="1">
    <citation type="submission" date="2018-03" db="EMBL/GenBank/DDBJ databases">
        <title>Genomes of Pezizomycetes fungi and the evolution of truffles.</title>
        <authorList>
            <person name="Murat C."/>
            <person name="Payen T."/>
            <person name="Noel B."/>
            <person name="Kuo A."/>
            <person name="Martin F.M."/>
        </authorList>
    </citation>
    <scope>NUCLEOTIDE SEQUENCE [LARGE SCALE GENOMIC DNA]</scope>
    <source>
        <strain evidence="10">091103-1</strain>
    </source>
</reference>
<dbReference type="GO" id="GO:0160107">
    <property type="term" value="F:tRNA (adenine(58)-N1)-methyltransferase activity"/>
    <property type="evidence" value="ECO:0007669"/>
    <property type="project" value="UniProtKB-EC"/>
</dbReference>
<evidence type="ECO:0000256" key="2">
    <source>
        <dbReference type="ARBA" id="ARBA00015963"/>
    </source>
</evidence>
<keyword evidence="4 10" id="KW-0808">Transferase</keyword>
<dbReference type="EMBL" id="PYWC01000026">
    <property type="protein sequence ID" value="PWW77180.1"/>
    <property type="molecule type" value="Genomic_DNA"/>
</dbReference>
<dbReference type="GO" id="GO:0031515">
    <property type="term" value="C:tRNA (m1A) methyltransferase complex"/>
    <property type="evidence" value="ECO:0007669"/>
    <property type="project" value="InterPro"/>
</dbReference>
<evidence type="ECO:0000256" key="1">
    <source>
        <dbReference type="ARBA" id="ARBA00012796"/>
    </source>
</evidence>
<dbReference type="PANTHER" id="PTHR12133">
    <property type="entry name" value="TRNA (ADENINE(58)-N(1))-METHYLTRANSFERASE"/>
    <property type="match status" value="1"/>
</dbReference>
<evidence type="ECO:0000256" key="3">
    <source>
        <dbReference type="ARBA" id="ARBA00022603"/>
    </source>
</evidence>
<feature type="compositionally biased region" description="Pro residues" evidence="8">
    <location>
        <begin position="349"/>
        <end position="363"/>
    </location>
</feature>
<evidence type="ECO:0000256" key="4">
    <source>
        <dbReference type="ARBA" id="ARBA00022679"/>
    </source>
</evidence>
<protein>
    <recommendedName>
        <fullName evidence="2">tRNA (adenine(58)-N(1))-methyltransferase catalytic subunit TRM61</fullName>
        <ecNumber evidence="1">2.1.1.220</ecNumber>
    </recommendedName>
    <alternativeName>
        <fullName evidence="7">tRNA(m1A58)-methyltransferase subunit TRM61</fullName>
    </alternativeName>
</protein>